<evidence type="ECO:0008006" key="4">
    <source>
        <dbReference type="Google" id="ProtNLM"/>
    </source>
</evidence>
<gene>
    <name evidence="2" type="ORF">GAB14E_2589</name>
</gene>
<sequence>MKKNVSVLSGEDHKLQLAFAPLSLILAYNFCLLTGRYMQYGDRMKYICFIILFILTGCSSSTFYAGGKGVENSIRKSVVKGYTNNEVFKLGASQVGYVEAEYCRINNRDSIVSQSYLIDILKVKTQKLGGNGLVFDSCLVHINATCISYTKCQGMAYLITYK</sequence>
<reference evidence="2 3" key="1">
    <citation type="submission" date="2014-08" db="EMBL/GenBank/DDBJ databases">
        <title>Genomic and Phenotypic Diversity of Colwellia psychrerythraea strains from Disparate Marine Basins.</title>
        <authorList>
            <person name="Techtmann S.M."/>
            <person name="Stelling S.C."/>
            <person name="Utturkar S.M."/>
            <person name="Alshibli N."/>
            <person name="Harris A."/>
            <person name="Brown S.D."/>
            <person name="Hazen T.C."/>
        </authorList>
    </citation>
    <scope>NUCLEOTIDE SEQUENCE [LARGE SCALE GENOMIC DNA]</scope>
    <source>
        <strain evidence="2 3">GAB14E</strain>
    </source>
</reference>
<keyword evidence="1" id="KW-1133">Transmembrane helix</keyword>
<proteinExistence type="predicted"/>
<feature type="transmembrane region" description="Helical" evidence="1">
    <location>
        <begin position="15"/>
        <end position="34"/>
    </location>
</feature>
<evidence type="ECO:0000313" key="2">
    <source>
        <dbReference type="EMBL" id="KGJ93481.1"/>
    </source>
</evidence>
<evidence type="ECO:0000256" key="1">
    <source>
        <dbReference type="SAM" id="Phobius"/>
    </source>
</evidence>
<evidence type="ECO:0000313" key="3">
    <source>
        <dbReference type="Proteomes" id="UP000029868"/>
    </source>
</evidence>
<protein>
    <recommendedName>
        <fullName evidence="4">Lipoprotein</fullName>
    </recommendedName>
</protein>
<accession>A0A099KSG4</accession>
<organism evidence="2 3">
    <name type="scientific">Colwellia psychrerythraea</name>
    <name type="common">Vibrio psychroerythus</name>
    <dbReference type="NCBI Taxonomy" id="28229"/>
    <lineage>
        <taxon>Bacteria</taxon>
        <taxon>Pseudomonadati</taxon>
        <taxon>Pseudomonadota</taxon>
        <taxon>Gammaproteobacteria</taxon>
        <taxon>Alteromonadales</taxon>
        <taxon>Colwelliaceae</taxon>
        <taxon>Colwellia</taxon>
    </lineage>
</organism>
<name>A0A099KSG4_COLPS</name>
<dbReference type="OrthoDB" id="6264505at2"/>
<feature type="transmembrane region" description="Helical" evidence="1">
    <location>
        <begin position="46"/>
        <end position="66"/>
    </location>
</feature>
<dbReference type="RefSeq" id="WP_156115722.1">
    <property type="nucleotide sequence ID" value="NZ_JQEC01000023.1"/>
</dbReference>
<dbReference type="Proteomes" id="UP000029868">
    <property type="component" value="Unassembled WGS sequence"/>
</dbReference>
<dbReference type="Gene3D" id="3.30.110.70">
    <property type="entry name" value="Hypothetical protein apc22750. Chain B"/>
    <property type="match status" value="1"/>
</dbReference>
<keyword evidence="1" id="KW-0472">Membrane</keyword>
<dbReference type="EMBL" id="JQEC01000023">
    <property type="protein sequence ID" value="KGJ93481.1"/>
    <property type="molecule type" value="Genomic_DNA"/>
</dbReference>
<dbReference type="AlphaFoldDB" id="A0A099KSG4"/>
<comment type="caution">
    <text evidence="2">The sequence shown here is derived from an EMBL/GenBank/DDBJ whole genome shotgun (WGS) entry which is preliminary data.</text>
</comment>
<keyword evidence="1" id="KW-0812">Transmembrane</keyword>